<dbReference type="RefSeq" id="WP_257084968.1">
    <property type="nucleotide sequence ID" value="NZ_CP102096.1"/>
</dbReference>
<dbReference type="PROSITE" id="PS51755">
    <property type="entry name" value="OMPR_PHOB"/>
    <property type="match status" value="1"/>
</dbReference>
<name>A0ABY5LK26_9VIBR</name>
<proteinExistence type="predicted"/>
<dbReference type="Gene3D" id="1.10.10.10">
    <property type="entry name" value="Winged helix-like DNA-binding domain superfamily/Winged helix DNA-binding domain"/>
    <property type="match status" value="1"/>
</dbReference>
<evidence type="ECO:0000313" key="5">
    <source>
        <dbReference type="EMBL" id="UUM31245.1"/>
    </source>
</evidence>
<gene>
    <name evidence="5" type="ORF">NP165_03580</name>
</gene>
<feature type="DNA-binding region" description="OmpR/PhoB-type" evidence="2">
    <location>
        <begin position="5"/>
        <end position="109"/>
    </location>
</feature>
<protein>
    <submittedName>
        <fullName evidence="5">Transcriptional regulator</fullName>
    </submittedName>
</protein>
<evidence type="ECO:0000256" key="3">
    <source>
        <dbReference type="SAM" id="MobiDB-lite"/>
    </source>
</evidence>
<dbReference type="InterPro" id="IPR001867">
    <property type="entry name" value="OmpR/PhoB-type_DNA-bd"/>
</dbReference>
<evidence type="ECO:0000259" key="4">
    <source>
        <dbReference type="PROSITE" id="PS51755"/>
    </source>
</evidence>
<evidence type="ECO:0000313" key="6">
    <source>
        <dbReference type="Proteomes" id="UP001058602"/>
    </source>
</evidence>
<accession>A0ABY5LK26</accession>
<dbReference type="SMART" id="SM00862">
    <property type="entry name" value="Trans_reg_C"/>
    <property type="match status" value="1"/>
</dbReference>
<feature type="domain" description="OmpR/PhoB-type" evidence="4">
    <location>
        <begin position="5"/>
        <end position="109"/>
    </location>
</feature>
<feature type="region of interest" description="Disordered" evidence="3">
    <location>
        <begin position="141"/>
        <end position="172"/>
    </location>
</feature>
<evidence type="ECO:0000256" key="2">
    <source>
        <dbReference type="PROSITE-ProRule" id="PRU01091"/>
    </source>
</evidence>
<dbReference type="CDD" id="cd00383">
    <property type="entry name" value="trans_reg_C"/>
    <property type="match status" value="1"/>
</dbReference>
<dbReference type="Pfam" id="PF00486">
    <property type="entry name" value="Trans_reg_C"/>
    <property type="match status" value="1"/>
</dbReference>
<evidence type="ECO:0000256" key="1">
    <source>
        <dbReference type="ARBA" id="ARBA00023125"/>
    </source>
</evidence>
<dbReference type="SUPFAM" id="SSF46894">
    <property type="entry name" value="C-terminal effector domain of the bipartite response regulators"/>
    <property type="match status" value="1"/>
</dbReference>
<dbReference type="Proteomes" id="UP001058602">
    <property type="component" value="Chromosome 1"/>
</dbReference>
<keyword evidence="6" id="KW-1185">Reference proteome</keyword>
<dbReference type="EMBL" id="CP102096">
    <property type="protein sequence ID" value="UUM31245.1"/>
    <property type="molecule type" value="Genomic_DNA"/>
</dbReference>
<sequence>MSNIGTKFNLANRFIFDPNTNSLVDKESDNEITYLGSNESRILRLLCDNPGEVITRNDLHDFVWRMQGFEVDDSSLTQAISTLRKALNDSTKSPQFVKTVPKRGYQLISSVEKTVPLMGGESKADDQIPTEEPAAIAEVEAAPTPAIDETEIKDSQETVEEPNQPKPVSSEKTDSKLVSRLLIALALFLPICAVLFTNPTTSEFRQIAVYDNTPVKTPANHPSLSMWNQSIEQCVKRYNESHKGSLAPKEVIATGGQDNSLVLNYIHSLDHSGENITLKIYVDQADISNVCQ</sequence>
<dbReference type="InterPro" id="IPR016032">
    <property type="entry name" value="Sig_transdc_resp-reg_C-effctor"/>
</dbReference>
<reference evidence="5" key="1">
    <citation type="submission" date="2022-07" db="EMBL/GenBank/DDBJ databases">
        <title>Complete genome of Vibrio japonicus strain JCM 31412T and phylogenomic assessment of the Nereis clade of the genus Vibrio.</title>
        <authorList>
            <person name="Shlafstein M.D."/>
            <person name="Emsley S.A."/>
            <person name="Ushijima B."/>
            <person name="Videau P."/>
            <person name="Saw J.H."/>
        </authorList>
    </citation>
    <scope>NUCLEOTIDE SEQUENCE</scope>
    <source>
        <strain evidence="5">JCM 31412</strain>
    </source>
</reference>
<keyword evidence="1 2" id="KW-0238">DNA-binding</keyword>
<organism evidence="5 6">
    <name type="scientific">Vibrio japonicus</name>
    <dbReference type="NCBI Taxonomy" id="1824638"/>
    <lineage>
        <taxon>Bacteria</taxon>
        <taxon>Pseudomonadati</taxon>
        <taxon>Pseudomonadota</taxon>
        <taxon>Gammaproteobacteria</taxon>
        <taxon>Vibrionales</taxon>
        <taxon>Vibrionaceae</taxon>
        <taxon>Vibrio</taxon>
    </lineage>
</organism>
<dbReference type="InterPro" id="IPR036388">
    <property type="entry name" value="WH-like_DNA-bd_sf"/>
</dbReference>